<dbReference type="RefSeq" id="WP_223103488.1">
    <property type="nucleotide sequence ID" value="NZ_CP061913.1"/>
</dbReference>
<dbReference type="Gene3D" id="2.130.10.130">
    <property type="entry name" value="Integrin alpha, N-terminal"/>
    <property type="match status" value="3"/>
</dbReference>
<dbReference type="PROSITE" id="PS51470">
    <property type="entry name" value="FG_GAP"/>
    <property type="match status" value="4"/>
</dbReference>
<dbReference type="Pfam" id="PF01839">
    <property type="entry name" value="FG-GAP"/>
    <property type="match status" value="4"/>
</dbReference>
<evidence type="ECO:0000256" key="3">
    <source>
        <dbReference type="ARBA" id="ARBA00022801"/>
    </source>
</evidence>
<evidence type="ECO:0000256" key="4">
    <source>
        <dbReference type="ARBA" id="ARBA00023180"/>
    </source>
</evidence>
<reference evidence="6 7" key="1">
    <citation type="submission" date="2024-09" db="EMBL/GenBank/DDBJ databases">
        <authorList>
            <person name="Sun Q."/>
            <person name="Mori K."/>
        </authorList>
    </citation>
    <scope>NUCLEOTIDE SEQUENCE [LARGE SCALE GENOMIC DNA]</scope>
    <source>
        <strain evidence="6 7">JCM 3307</strain>
    </source>
</reference>
<evidence type="ECO:0000256" key="2">
    <source>
        <dbReference type="ARBA" id="ARBA00022737"/>
    </source>
</evidence>
<dbReference type="InterPro" id="IPR028994">
    <property type="entry name" value="Integrin_alpha_N"/>
</dbReference>
<keyword evidence="6" id="KW-0401">Integrin</keyword>
<organism evidence="6 7">
    <name type="scientific">Dactylosporangium vinaceum</name>
    <dbReference type="NCBI Taxonomy" id="53362"/>
    <lineage>
        <taxon>Bacteria</taxon>
        <taxon>Bacillati</taxon>
        <taxon>Actinomycetota</taxon>
        <taxon>Actinomycetes</taxon>
        <taxon>Micromonosporales</taxon>
        <taxon>Micromonosporaceae</taxon>
        <taxon>Dactylosporangium</taxon>
    </lineage>
</organism>
<keyword evidence="2" id="KW-0677">Repeat</keyword>
<keyword evidence="1 5" id="KW-0732">Signal</keyword>
<evidence type="ECO:0000256" key="1">
    <source>
        <dbReference type="ARBA" id="ARBA00022729"/>
    </source>
</evidence>
<evidence type="ECO:0000313" key="6">
    <source>
        <dbReference type="EMBL" id="MFB9449242.1"/>
    </source>
</evidence>
<protein>
    <submittedName>
        <fullName evidence="6">Integrin alpha</fullName>
    </submittedName>
</protein>
<gene>
    <name evidence="6" type="ORF">ACFFTR_39715</name>
</gene>
<dbReference type="PANTHER" id="PTHR23221:SF7">
    <property type="entry name" value="PHOSPHATIDYLINOSITOL-GLYCAN-SPECIFIC PHOSPHOLIPASE D"/>
    <property type="match status" value="1"/>
</dbReference>
<dbReference type="Proteomes" id="UP001589608">
    <property type="component" value="Unassembled WGS sequence"/>
</dbReference>
<dbReference type="GO" id="GO:0007229">
    <property type="term" value="P:integrin-mediated signaling pathway"/>
    <property type="evidence" value="ECO:0007669"/>
    <property type="project" value="UniProtKB-KW"/>
</dbReference>
<dbReference type="SUPFAM" id="SSF69318">
    <property type="entry name" value="Integrin alpha N-terminal domain"/>
    <property type="match status" value="2"/>
</dbReference>
<feature type="chain" id="PRO_5045651420" evidence="5">
    <location>
        <begin position="26"/>
        <end position="543"/>
    </location>
</feature>
<dbReference type="PANTHER" id="PTHR23221">
    <property type="entry name" value="GLYCOSYLPHOSPHATIDYLINOSITOL PHOSPHOLIPASE D"/>
    <property type="match status" value="1"/>
</dbReference>
<accession>A0ABV5MK57</accession>
<dbReference type="InterPro" id="IPR013519">
    <property type="entry name" value="Int_alpha_beta-p"/>
</dbReference>
<keyword evidence="3" id="KW-0378">Hydrolase</keyword>
<dbReference type="InterPro" id="IPR000413">
    <property type="entry name" value="Integrin_alpha"/>
</dbReference>
<name>A0ABV5MK57_9ACTN</name>
<keyword evidence="4" id="KW-0325">Glycoprotein</keyword>
<feature type="signal peptide" evidence="5">
    <location>
        <begin position="1"/>
        <end position="25"/>
    </location>
</feature>
<comment type="caution">
    <text evidence="6">The sequence shown here is derived from an EMBL/GenBank/DDBJ whole genome shotgun (WGS) entry which is preliminary data.</text>
</comment>
<dbReference type="EMBL" id="JBHMCA010000065">
    <property type="protein sequence ID" value="MFB9449242.1"/>
    <property type="molecule type" value="Genomic_DNA"/>
</dbReference>
<keyword evidence="7" id="KW-1185">Reference proteome</keyword>
<dbReference type="InterPro" id="IPR013517">
    <property type="entry name" value="FG-GAP"/>
</dbReference>
<proteinExistence type="predicted"/>
<sequence length="543" mass="55031">MRTLRRRAATLLALVVTLAAATVLAVDGPAAATVTPPICGPGGGAGDFNGDNIADLAIGVSGEANATGAVDVTYGSVDGPGASSQLDQHWTLASDGVPGDNHIGNELGSALVAGDFNGDGYDDLAAGAPQAMVGAFTGAGQVLVLYGSRDRLTATGSQLLTQNMNGLAPGAAQTGDEFGHALAAGDFNADGYDDLAVGAPGDDGGAGTVQVIPGSAAGLSVIGYRTWSQDSGSMESSRESGDHFGWALATGRFDDDRYTDLAVGVPDEDDDEFRDMGAVHVIYSSPGGLTDAGNKLWHADLAGMPGDAETGDHLGRSLAAGNFNGDDTCDLAAGVPGESVVTSSGRSYPAAGAVLVLYSDSGGLSPFADAAPQYWTRNTTGIEGDPVDSAQFGYSLAAGDINGDGYWDLAIGAPFDDVTGHDEAGTVSVIYGWYVDVGLATVLKVPVWSQDYADSTGAVAGVAGKDHHFGSAMTMGNFNYAQGTNKDLAVSAPGDSGKGAVMVLYEWNNKLQVEPPAFGTIRITRYGTWGTAQAGDLFGESLS</sequence>
<dbReference type="PRINTS" id="PR01185">
    <property type="entry name" value="INTEGRINA"/>
</dbReference>
<evidence type="ECO:0000256" key="5">
    <source>
        <dbReference type="SAM" id="SignalP"/>
    </source>
</evidence>
<dbReference type="SMART" id="SM00191">
    <property type="entry name" value="Int_alpha"/>
    <property type="match status" value="6"/>
</dbReference>
<evidence type="ECO:0000313" key="7">
    <source>
        <dbReference type="Proteomes" id="UP001589608"/>
    </source>
</evidence>